<dbReference type="EMBL" id="CP087994">
    <property type="protein sequence ID" value="UYO61597.1"/>
    <property type="molecule type" value="Genomic_DNA"/>
</dbReference>
<dbReference type="Gene3D" id="3.40.50.11890">
    <property type="match status" value="1"/>
</dbReference>
<organism evidence="4 5">
    <name type="scientific">Acetobacterium wieringae</name>
    <dbReference type="NCBI Taxonomy" id="52694"/>
    <lineage>
        <taxon>Bacteria</taxon>
        <taxon>Bacillati</taxon>
        <taxon>Bacillota</taxon>
        <taxon>Clostridia</taxon>
        <taxon>Eubacteriales</taxon>
        <taxon>Eubacteriaceae</taxon>
        <taxon>Acetobacterium</taxon>
    </lineage>
</organism>
<keyword evidence="3" id="KW-0408">Iron</keyword>
<evidence type="ECO:0000256" key="1">
    <source>
        <dbReference type="ARBA" id="ARBA00001966"/>
    </source>
</evidence>
<evidence type="ECO:0000313" key="5">
    <source>
        <dbReference type="Proteomes" id="UP001163550"/>
    </source>
</evidence>
<dbReference type="Gene3D" id="1.20.1270.370">
    <property type="match status" value="1"/>
</dbReference>
<gene>
    <name evidence="4" type="ORF">LNN31_12480</name>
</gene>
<evidence type="ECO:0000256" key="2">
    <source>
        <dbReference type="ARBA" id="ARBA00005806"/>
    </source>
</evidence>
<comment type="cofactor">
    <cofactor evidence="1">
        <name>[4Fe-4S] cluster</name>
        <dbReference type="ChEBI" id="CHEBI:49883"/>
    </cofactor>
</comment>
<protein>
    <submittedName>
        <fullName evidence="4">2-hydroxyacyl-CoA dehydratase family protein</fullName>
    </submittedName>
</protein>
<keyword evidence="3" id="KW-0411">Iron-sulfur</keyword>
<evidence type="ECO:0000256" key="3">
    <source>
        <dbReference type="ARBA" id="ARBA00023014"/>
    </source>
</evidence>
<evidence type="ECO:0000313" key="4">
    <source>
        <dbReference type="EMBL" id="UYO61597.1"/>
    </source>
</evidence>
<keyword evidence="3" id="KW-0479">Metal-binding</keyword>
<dbReference type="PANTHER" id="PTHR30548:SF2">
    <property type="entry name" value="2-HYDROXYACYL-COA DEHYDRATASE,D-COMPONENT"/>
    <property type="match status" value="1"/>
</dbReference>
<dbReference type="InterPro" id="IPR010327">
    <property type="entry name" value="FldB/FldC_alpha/beta"/>
</dbReference>
<sequence length="466" mass="53126">MSQIDNKRNKPEMNHVIKNVIENKCDDHHRNPPTTMAERQRQRFVDKATKVSAKYLRRLAELPGAPDAMEPFFKVLQDIYVDLKNVAKPADTKIIGTYCVMVPNELIYAVGAQPVKLCSGSYTAFAIGDDLVPRDACPLIKAVMGFQAMEVMPIYDDCALMVVPITCDCKKKMAGMLKQRVPTYALHVPTAKSEDRDMEQYVQELYQLIPELEAVTGQTISYQSLAESIDAMGFAQYQMSKFNEFKKHVPALIKGTHAMALMNAFSYLPVEQWSQQLHRLNQELARRKKDKHYVSKDKQPRIMITGSPVIFPNIKIPLLIEETGGILVGDETCMGERSLYDPTVVVDQSFDGLMRSLANRYTRPCTCPTFVDNSQRIYRIKQMIADHQVQGVVYHVLRGCLVYDFEYQTLEDELGKLGIPVIRVESDYNEEDIEQLRIRIEAFIELIKLKDLETRISKLKKSEIAG</sequence>
<dbReference type="RefSeq" id="WP_263992479.1">
    <property type="nucleotide sequence ID" value="NZ_CP087994.1"/>
</dbReference>
<proteinExistence type="inferred from homology"/>
<accession>A0ABY6HAR9</accession>
<keyword evidence="5" id="KW-1185">Reference proteome</keyword>
<comment type="similarity">
    <text evidence="2">Belongs to the FldB/FldC dehydratase alpha/beta subunit family.</text>
</comment>
<dbReference type="Gene3D" id="3.40.50.11900">
    <property type="match status" value="1"/>
</dbReference>
<name>A0ABY6HAR9_9FIRM</name>
<dbReference type="Proteomes" id="UP001163550">
    <property type="component" value="Chromosome"/>
</dbReference>
<reference evidence="4" key="1">
    <citation type="submission" date="2021-11" db="EMBL/GenBank/DDBJ databases">
        <title>Isoprene-degrading acetogen.</title>
        <authorList>
            <person name="Yang Y."/>
            <person name="Jin H."/>
            <person name="Yan J."/>
        </authorList>
    </citation>
    <scope>NUCLEOTIDE SEQUENCE</scope>
    <source>
        <strain evidence="4">Berkeley</strain>
    </source>
</reference>
<dbReference type="Pfam" id="PF06050">
    <property type="entry name" value="HGD-D"/>
    <property type="match status" value="1"/>
</dbReference>
<dbReference type="PANTHER" id="PTHR30548">
    <property type="entry name" value="2-HYDROXYGLUTARYL-COA DEHYDRATASE, D-COMPONENT-RELATED"/>
    <property type="match status" value="1"/>
</dbReference>